<dbReference type="Proteomes" id="UP001292913">
    <property type="component" value="Unassembled WGS sequence"/>
</dbReference>
<evidence type="ECO:0000313" key="3">
    <source>
        <dbReference type="Proteomes" id="UP001292913"/>
    </source>
</evidence>
<evidence type="ECO:0000313" key="2">
    <source>
        <dbReference type="EMBL" id="MDY7257467.1"/>
    </source>
</evidence>
<feature type="signal peptide" evidence="1">
    <location>
        <begin position="1"/>
        <end position="20"/>
    </location>
</feature>
<reference evidence="2 3" key="1">
    <citation type="submission" date="2023-04" db="EMBL/GenBank/DDBJ databases">
        <title>Bacteroides pacosi sp. nov., isolated from the fecal material of an alpaca.</title>
        <authorList>
            <person name="Miller S."/>
            <person name="Hendry M."/>
            <person name="King J."/>
            <person name="Sankaranarayanan K."/>
            <person name="Lawson P.A."/>
        </authorList>
    </citation>
    <scope>NUCLEOTIDE SEQUENCE [LARGE SCALE GENOMIC DNA]</scope>
    <source>
        <strain evidence="2 3">A2-P53</strain>
    </source>
</reference>
<dbReference type="Pfam" id="PF16407">
    <property type="entry name" value="PKD_2"/>
    <property type="match status" value="1"/>
</dbReference>
<evidence type="ECO:0000256" key="1">
    <source>
        <dbReference type="SAM" id="SignalP"/>
    </source>
</evidence>
<dbReference type="PROSITE" id="PS51257">
    <property type="entry name" value="PROKAR_LIPOPROTEIN"/>
    <property type="match status" value="1"/>
</dbReference>
<feature type="chain" id="PRO_5047495209" evidence="1">
    <location>
        <begin position="21"/>
        <end position="544"/>
    </location>
</feature>
<keyword evidence="1" id="KW-0732">Signal</keyword>
<dbReference type="InterPro" id="IPR032183">
    <property type="entry name" value="PKD-like"/>
</dbReference>
<comment type="caution">
    <text evidence="2">The sequence shown here is derived from an EMBL/GenBank/DDBJ whole genome shotgun (WGS) entry which is preliminary data.</text>
</comment>
<accession>A0ABU5HPH0</accession>
<sequence length="544" mass="61082">MIKIKLMFVAVILSCCLFSACYEDKGNYDYRQMNDITIHIPLENNEYVMGDKLEITPNLEFAVGKESNELTYSWTFGGKEISTERNLNWIVDDPGQYKDLRLAVKDEITGVTYFGTALISVISPYASSAWVVLSAKEDGTTMLTYMRPTRTEAENEEDRKYTLDVTKDVFGLSNEGASLGGKPLSMEQHFVTQWEGEDNTSWLWITQQGGQGCVDVSGSSYQIEGTLPAMFINASYPQGFEPQSVYDMIYLSMAIGKDGKIYTRVKDVYELFNTNYFLDDRPLLYEGNPVDGTMIAKTPEFYTHGGTLLFDKNSNRYLHIADLKTEVFVIGGGMTEKNYSGNVLALEAWDERFDNMEGCVVHYIGVAESPYDWGGSLSYKSVIEKGGKYYIQDFEVDDYTGGSYPPGAYFNSQDEVPFDGLIGAGKKNVYSLCYYQQTDRPYLLFSSDNILYLYYFEGDAGKKLVKFATFNAPITGIDTGGGAYEGHAGVGLENGDFYVLDLSKSVLEEVIKNGDSDKKVLFKQESLGKIVQVLFKRKATRDSW</sequence>
<keyword evidence="3" id="KW-1185">Reference proteome</keyword>
<dbReference type="RefSeq" id="WP_234131734.1">
    <property type="nucleotide sequence ID" value="NZ_JARZAK010000003.1"/>
</dbReference>
<protein>
    <submittedName>
        <fullName evidence="2">PKD-like family lipoprotein</fullName>
    </submittedName>
</protein>
<gene>
    <name evidence="2" type="ORF">QHG74_07035</name>
</gene>
<dbReference type="EMBL" id="JARZAK010000003">
    <property type="protein sequence ID" value="MDY7257467.1"/>
    <property type="molecule type" value="Genomic_DNA"/>
</dbReference>
<organism evidence="2 3">
    <name type="scientific">Bacteroides vicugnae</name>
    <dbReference type="NCBI Taxonomy" id="3037989"/>
    <lineage>
        <taxon>Bacteria</taxon>
        <taxon>Pseudomonadati</taxon>
        <taxon>Bacteroidota</taxon>
        <taxon>Bacteroidia</taxon>
        <taxon>Bacteroidales</taxon>
        <taxon>Bacteroidaceae</taxon>
        <taxon>Bacteroides</taxon>
    </lineage>
</organism>
<proteinExistence type="predicted"/>
<name>A0ABU5HPH0_9BACE</name>
<dbReference type="CDD" id="cd00146">
    <property type="entry name" value="PKD"/>
    <property type="match status" value="1"/>
</dbReference>